<sequence length="187" mass="20973">MILAASTQVIAAQGYDKASMRDIAKAANVTTPVLYDHFSSKTDIYLEVVQHHASNLIASWSETKEAGSAEEFFVQATTTFFTWIKENELSWRILFLDQPRAPEAIEINRQVRRLADEAMAAMITRLPPLDLPESLDIEVATRAISAQVTGAGNALATWWWENRHIPVKTVVELNHGLVWSGLERLIK</sequence>
<dbReference type="SUPFAM" id="SSF46689">
    <property type="entry name" value="Homeodomain-like"/>
    <property type="match status" value="1"/>
</dbReference>
<organism evidence="4 5">
    <name type="scientific">Amycolatopsis xylanica</name>
    <dbReference type="NCBI Taxonomy" id="589385"/>
    <lineage>
        <taxon>Bacteria</taxon>
        <taxon>Bacillati</taxon>
        <taxon>Actinomycetota</taxon>
        <taxon>Actinomycetes</taxon>
        <taxon>Pseudonocardiales</taxon>
        <taxon>Pseudonocardiaceae</taxon>
        <taxon>Amycolatopsis</taxon>
    </lineage>
</organism>
<accession>A0A1H3PHB7</accession>
<evidence type="ECO:0000256" key="2">
    <source>
        <dbReference type="PROSITE-ProRule" id="PRU00335"/>
    </source>
</evidence>
<feature type="domain" description="HTH tetR-type" evidence="3">
    <location>
        <begin position="1"/>
        <end position="56"/>
    </location>
</feature>
<dbReference type="PROSITE" id="PS50977">
    <property type="entry name" value="HTH_TETR_2"/>
    <property type="match status" value="1"/>
</dbReference>
<name>A0A1H3PHB7_9PSEU</name>
<dbReference type="InterPro" id="IPR009057">
    <property type="entry name" value="Homeodomain-like_sf"/>
</dbReference>
<reference evidence="4 5" key="1">
    <citation type="submission" date="2016-10" db="EMBL/GenBank/DDBJ databases">
        <authorList>
            <person name="de Groot N.N."/>
        </authorList>
    </citation>
    <scope>NUCLEOTIDE SEQUENCE [LARGE SCALE GENOMIC DNA]</scope>
    <source>
        <strain evidence="4 5">CPCC 202699</strain>
    </source>
</reference>
<dbReference type="PRINTS" id="PR00455">
    <property type="entry name" value="HTHTETR"/>
</dbReference>
<proteinExistence type="predicted"/>
<evidence type="ECO:0000313" key="4">
    <source>
        <dbReference type="EMBL" id="SDZ00484.1"/>
    </source>
</evidence>
<dbReference type="InterPro" id="IPR023772">
    <property type="entry name" value="DNA-bd_HTH_TetR-type_CS"/>
</dbReference>
<dbReference type="Pfam" id="PF00440">
    <property type="entry name" value="TetR_N"/>
    <property type="match status" value="1"/>
</dbReference>
<protein>
    <submittedName>
        <fullName evidence="4">DNA-binding transcriptional regulator, AcrR family</fullName>
    </submittedName>
</protein>
<dbReference type="STRING" id="589385.SAMN05421504_108215"/>
<dbReference type="EMBL" id="FNON01000008">
    <property type="protein sequence ID" value="SDZ00484.1"/>
    <property type="molecule type" value="Genomic_DNA"/>
</dbReference>
<evidence type="ECO:0000256" key="1">
    <source>
        <dbReference type="ARBA" id="ARBA00023125"/>
    </source>
</evidence>
<evidence type="ECO:0000259" key="3">
    <source>
        <dbReference type="PROSITE" id="PS50977"/>
    </source>
</evidence>
<keyword evidence="1 2" id="KW-0238">DNA-binding</keyword>
<dbReference type="PANTHER" id="PTHR30055">
    <property type="entry name" value="HTH-TYPE TRANSCRIPTIONAL REGULATOR RUTR"/>
    <property type="match status" value="1"/>
</dbReference>
<feature type="DNA-binding region" description="H-T-H motif" evidence="2">
    <location>
        <begin position="19"/>
        <end position="38"/>
    </location>
</feature>
<evidence type="ECO:0000313" key="5">
    <source>
        <dbReference type="Proteomes" id="UP000199515"/>
    </source>
</evidence>
<dbReference type="AlphaFoldDB" id="A0A1H3PHB7"/>
<dbReference type="PROSITE" id="PS01081">
    <property type="entry name" value="HTH_TETR_1"/>
    <property type="match status" value="1"/>
</dbReference>
<dbReference type="PANTHER" id="PTHR30055:SF226">
    <property type="entry name" value="HTH-TYPE TRANSCRIPTIONAL REGULATOR PKSA"/>
    <property type="match status" value="1"/>
</dbReference>
<dbReference type="InterPro" id="IPR050109">
    <property type="entry name" value="HTH-type_TetR-like_transc_reg"/>
</dbReference>
<keyword evidence="5" id="KW-1185">Reference proteome</keyword>
<dbReference type="Proteomes" id="UP000199515">
    <property type="component" value="Unassembled WGS sequence"/>
</dbReference>
<gene>
    <name evidence="4" type="ORF">SAMN05421504_108215</name>
</gene>
<dbReference type="GO" id="GO:0000976">
    <property type="term" value="F:transcription cis-regulatory region binding"/>
    <property type="evidence" value="ECO:0007669"/>
    <property type="project" value="TreeGrafter"/>
</dbReference>
<dbReference type="Gene3D" id="1.10.357.10">
    <property type="entry name" value="Tetracycline Repressor, domain 2"/>
    <property type="match status" value="1"/>
</dbReference>
<dbReference type="InterPro" id="IPR001647">
    <property type="entry name" value="HTH_TetR"/>
</dbReference>
<dbReference type="GO" id="GO:0003700">
    <property type="term" value="F:DNA-binding transcription factor activity"/>
    <property type="evidence" value="ECO:0007669"/>
    <property type="project" value="TreeGrafter"/>
</dbReference>